<evidence type="ECO:0000256" key="1">
    <source>
        <dbReference type="SAM" id="MobiDB-lite"/>
    </source>
</evidence>
<evidence type="ECO:0000313" key="2">
    <source>
        <dbReference type="EMBL" id="EEC71944.1"/>
    </source>
</evidence>
<organism evidence="2 3">
    <name type="scientific">Oryza sativa subsp. indica</name>
    <name type="common">Rice</name>
    <dbReference type="NCBI Taxonomy" id="39946"/>
    <lineage>
        <taxon>Eukaryota</taxon>
        <taxon>Viridiplantae</taxon>
        <taxon>Streptophyta</taxon>
        <taxon>Embryophyta</taxon>
        <taxon>Tracheophyta</taxon>
        <taxon>Spermatophyta</taxon>
        <taxon>Magnoliopsida</taxon>
        <taxon>Liliopsida</taxon>
        <taxon>Poales</taxon>
        <taxon>Poaceae</taxon>
        <taxon>BOP clade</taxon>
        <taxon>Oryzoideae</taxon>
        <taxon>Oryzeae</taxon>
        <taxon>Oryzinae</taxon>
        <taxon>Oryza</taxon>
        <taxon>Oryza sativa</taxon>
    </lineage>
</organism>
<accession>B8A7T7</accession>
<dbReference type="HOGENOM" id="CLU_1274062_0_0_1"/>
<dbReference type="Gramene" id="BGIOSGA000340-TA">
    <property type="protein sequence ID" value="BGIOSGA000340-PA"/>
    <property type="gene ID" value="BGIOSGA000340"/>
</dbReference>
<evidence type="ECO:0000313" key="3">
    <source>
        <dbReference type="Proteomes" id="UP000007015"/>
    </source>
</evidence>
<feature type="compositionally biased region" description="Basic and acidic residues" evidence="1">
    <location>
        <begin position="1"/>
        <end position="16"/>
    </location>
</feature>
<feature type="region of interest" description="Disordered" evidence="1">
    <location>
        <begin position="82"/>
        <end position="135"/>
    </location>
</feature>
<reference evidence="2 3" key="1">
    <citation type="journal article" date="2005" name="PLoS Biol.">
        <title>The genomes of Oryza sativa: a history of duplications.</title>
        <authorList>
            <person name="Yu J."/>
            <person name="Wang J."/>
            <person name="Lin W."/>
            <person name="Li S."/>
            <person name="Li H."/>
            <person name="Zhou J."/>
            <person name="Ni P."/>
            <person name="Dong W."/>
            <person name="Hu S."/>
            <person name="Zeng C."/>
            <person name="Zhang J."/>
            <person name="Zhang Y."/>
            <person name="Li R."/>
            <person name="Xu Z."/>
            <person name="Li S."/>
            <person name="Li X."/>
            <person name="Zheng H."/>
            <person name="Cong L."/>
            <person name="Lin L."/>
            <person name="Yin J."/>
            <person name="Geng J."/>
            <person name="Li G."/>
            <person name="Shi J."/>
            <person name="Liu J."/>
            <person name="Lv H."/>
            <person name="Li J."/>
            <person name="Wang J."/>
            <person name="Deng Y."/>
            <person name="Ran L."/>
            <person name="Shi X."/>
            <person name="Wang X."/>
            <person name="Wu Q."/>
            <person name="Li C."/>
            <person name="Ren X."/>
            <person name="Wang J."/>
            <person name="Wang X."/>
            <person name="Li D."/>
            <person name="Liu D."/>
            <person name="Zhang X."/>
            <person name="Ji Z."/>
            <person name="Zhao W."/>
            <person name="Sun Y."/>
            <person name="Zhang Z."/>
            <person name="Bao J."/>
            <person name="Han Y."/>
            <person name="Dong L."/>
            <person name="Ji J."/>
            <person name="Chen P."/>
            <person name="Wu S."/>
            <person name="Liu J."/>
            <person name="Xiao Y."/>
            <person name="Bu D."/>
            <person name="Tan J."/>
            <person name="Yang L."/>
            <person name="Ye C."/>
            <person name="Zhang J."/>
            <person name="Xu J."/>
            <person name="Zhou Y."/>
            <person name="Yu Y."/>
            <person name="Zhang B."/>
            <person name="Zhuang S."/>
            <person name="Wei H."/>
            <person name="Liu B."/>
            <person name="Lei M."/>
            <person name="Yu H."/>
            <person name="Li Y."/>
            <person name="Xu H."/>
            <person name="Wei S."/>
            <person name="He X."/>
            <person name="Fang L."/>
            <person name="Zhang Z."/>
            <person name="Zhang Y."/>
            <person name="Huang X."/>
            <person name="Su Z."/>
            <person name="Tong W."/>
            <person name="Li J."/>
            <person name="Tong Z."/>
            <person name="Li S."/>
            <person name="Ye J."/>
            <person name="Wang L."/>
            <person name="Fang L."/>
            <person name="Lei T."/>
            <person name="Chen C."/>
            <person name="Chen H."/>
            <person name="Xu Z."/>
            <person name="Li H."/>
            <person name="Huang H."/>
            <person name="Zhang F."/>
            <person name="Xu H."/>
            <person name="Li N."/>
            <person name="Zhao C."/>
            <person name="Li S."/>
            <person name="Dong L."/>
            <person name="Huang Y."/>
            <person name="Li L."/>
            <person name="Xi Y."/>
            <person name="Qi Q."/>
            <person name="Li W."/>
            <person name="Zhang B."/>
            <person name="Hu W."/>
            <person name="Zhang Y."/>
            <person name="Tian X."/>
            <person name="Jiao Y."/>
            <person name="Liang X."/>
            <person name="Jin J."/>
            <person name="Gao L."/>
            <person name="Zheng W."/>
            <person name="Hao B."/>
            <person name="Liu S."/>
            <person name="Wang W."/>
            <person name="Yuan L."/>
            <person name="Cao M."/>
            <person name="McDermott J."/>
            <person name="Samudrala R."/>
            <person name="Wang J."/>
            <person name="Wong G.K."/>
            <person name="Yang H."/>
        </authorList>
    </citation>
    <scope>NUCLEOTIDE SEQUENCE [LARGE SCALE GENOMIC DNA]</scope>
    <source>
        <strain evidence="3">cv. 93-11</strain>
    </source>
</reference>
<feature type="region of interest" description="Disordered" evidence="1">
    <location>
        <begin position="1"/>
        <end position="21"/>
    </location>
</feature>
<dbReference type="Proteomes" id="UP000007015">
    <property type="component" value="Chromosome 1"/>
</dbReference>
<name>B8A7T7_ORYSI</name>
<keyword evidence="3" id="KW-1185">Reference proteome</keyword>
<proteinExistence type="predicted"/>
<protein>
    <submittedName>
        <fullName evidence="2">Uncharacterized protein</fullName>
    </submittedName>
</protein>
<sequence>MGCQKRDKLPAAEAKKQLPPPHSVLPVPRICRFLLLPRLRVATARKKPQRGADADADAAFRAENLLLAASCCGFGNQEVAAEAPTPPSRCQEPAEQEVAAEAPAPPSRCQEPGIPAASSAVGAKNQPPPPHAAAGDGAFIIHLRLRIKSGAEPLATATSSGWHDASSPSSSFCGRQAIIARCWSQEADIADFFRDEHGRLLLGIGSFDGAPFTAACQ</sequence>
<dbReference type="AlphaFoldDB" id="B8A7T7"/>
<gene>
    <name evidence="2" type="ORF">OsI_04760</name>
</gene>
<dbReference type="EMBL" id="CM000126">
    <property type="protein sequence ID" value="EEC71944.1"/>
    <property type="molecule type" value="Genomic_DNA"/>
</dbReference>
<feature type="compositionally biased region" description="Low complexity" evidence="1">
    <location>
        <begin position="91"/>
        <end position="102"/>
    </location>
</feature>